<dbReference type="InterPro" id="IPR007229">
    <property type="entry name" value="Nic_PRibTrfase-Fam"/>
</dbReference>
<evidence type="ECO:0000256" key="6">
    <source>
        <dbReference type="ARBA" id="ARBA00022642"/>
    </source>
</evidence>
<dbReference type="Pfam" id="PF04095">
    <property type="entry name" value="NAPRTase"/>
    <property type="match status" value="1"/>
</dbReference>
<dbReference type="NCBIfam" id="NF006696">
    <property type="entry name" value="PRK09243.1-3"/>
    <property type="match status" value="1"/>
</dbReference>
<dbReference type="NCBIfam" id="TIGR01513">
    <property type="entry name" value="NAPRTase_put"/>
    <property type="match status" value="1"/>
</dbReference>
<dbReference type="Pfam" id="PF17956">
    <property type="entry name" value="NAPRTase_C"/>
    <property type="match status" value="1"/>
</dbReference>
<evidence type="ECO:0000256" key="2">
    <source>
        <dbReference type="ARBA" id="ARBA00010897"/>
    </source>
</evidence>
<dbReference type="GO" id="GO:0005829">
    <property type="term" value="C:cytosol"/>
    <property type="evidence" value="ECO:0007669"/>
    <property type="project" value="TreeGrafter"/>
</dbReference>
<dbReference type="InterPro" id="IPR013785">
    <property type="entry name" value="Aldolase_TIM"/>
</dbReference>
<dbReference type="PIRSF" id="PIRSF000484">
    <property type="entry name" value="NAPRT"/>
    <property type="match status" value="1"/>
</dbReference>
<name>H5STH7_ACEAU</name>
<keyword evidence="5 9" id="KW-0436">Ligase</keyword>
<evidence type="ECO:0000256" key="3">
    <source>
        <dbReference type="ARBA" id="ARBA00013236"/>
    </source>
</evidence>
<evidence type="ECO:0000256" key="9">
    <source>
        <dbReference type="RuleBase" id="RU365100"/>
    </source>
</evidence>
<dbReference type="EC" id="6.3.4.21" evidence="3 9"/>
<evidence type="ECO:0000256" key="1">
    <source>
        <dbReference type="ARBA" id="ARBA00004952"/>
    </source>
</evidence>
<dbReference type="CDD" id="cd01570">
    <property type="entry name" value="NAPRTase_A"/>
    <property type="match status" value="1"/>
</dbReference>
<keyword evidence="4" id="KW-0597">Phosphoprotein</keyword>
<evidence type="ECO:0000256" key="7">
    <source>
        <dbReference type="ARBA" id="ARBA00022679"/>
    </source>
</evidence>
<accession>H5STH7</accession>
<dbReference type="InterPro" id="IPR006405">
    <property type="entry name" value="Nic_PRibTrfase_pncB"/>
</dbReference>
<comment type="catalytic activity">
    <reaction evidence="8 9">
        <text>5-phospho-alpha-D-ribose 1-diphosphate + nicotinate + ATP + H2O = nicotinate beta-D-ribonucleotide + ADP + phosphate + diphosphate</text>
        <dbReference type="Rhea" id="RHEA:36163"/>
        <dbReference type="ChEBI" id="CHEBI:15377"/>
        <dbReference type="ChEBI" id="CHEBI:30616"/>
        <dbReference type="ChEBI" id="CHEBI:32544"/>
        <dbReference type="ChEBI" id="CHEBI:33019"/>
        <dbReference type="ChEBI" id="CHEBI:43474"/>
        <dbReference type="ChEBI" id="CHEBI:57502"/>
        <dbReference type="ChEBI" id="CHEBI:58017"/>
        <dbReference type="ChEBI" id="CHEBI:456216"/>
        <dbReference type="EC" id="6.3.4.21"/>
    </reaction>
</comment>
<evidence type="ECO:0000313" key="13">
    <source>
        <dbReference type="EMBL" id="BAL59827.1"/>
    </source>
</evidence>
<keyword evidence="6 9" id="KW-0662">Pyridine nucleotide biosynthesis</keyword>
<dbReference type="GO" id="GO:0047280">
    <property type="term" value="F:nicotinamide phosphoribosyltransferase activity"/>
    <property type="evidence" value="ECO:0007669"/>
    <property type="project" value="UniProtKB-ARBA"/>
</dbReference>
<dbReference type="InterPro" id="IPR041619">
    <property type="entry name" value="NAPRTase_C"/>
</dbReference>
<dbReference type="SUPFAM" id="SSF54675">
    <property type="entry name" value="Nicotinate/Quinolinate PRTase N-terminal domain-like"/>
    <property type="match status" value="1"/>
</dbReference>
<reference evidence="13" key="2">
    <citation type="journal article" date="2012" name="PLoS ONE">
        <title>A Deeply Branching Thermophilic Bacterium with an Ancient Acetyl-CoA Pathway Dominates a Subsurface Ecosystem.</title>
        <authorList>
            <person name="Takami H."/>
            <person name="Noguchi H."/>
            <person name="Takaki Y."/>
            <person name="Uchiyama I."/>
            <person name="Toyoda A."/>
            <person name="Nishi S."/>
            <person name="Chee G.-J."/>
            <person name="Arai W."/>
            <person name="Nunoura T."/>
            <person name="Itoh T."/>
            <person name="Hattori M."/>
            <person name="Takai K."/>
        </authorList>
    </citation>
    <scope>NUCLEOTIDE SEQUENCE</scope>
</reference>
<comment type="PTM">
    <text evidence="9">Transiently phosphorylated on a His residue during the reaction cycle. Phosphorylation strongly increases the affinity for substrates and increases the rate of nicotinate D-ribonucleotide production. Dephosphorylation regenerates the low-affinity form of the enzyme, leading to product release.</text>
</comment>
<organism evidence="13">
    <name type="scientific">Acetithermum autotrophicum</name>
    <dbReference type="NCBI Taxonomy" id="1446466"/>
    <lineage>
        <taxon>Bacteria</taxon>
        <taxon>Candidatus Bipolaricaulota</taxon>
        <taxon>Candidatus Acetithermum</taxon>
    </lineage>
</organism>
<dbReference type="UniPathway" id="UPA00253">
    <property type="reaction ID" value="UER00457"/>
</dbReference>
<dbReference type="SUPFAM" id="SSF51690">
    <property type="entry name" value="Nicotinate/Quinolinate PRTase C-terminal domain-like"/>
    <property type="match status" value="1"/>
</dbReference>
<reference evidence="13" key="1">
    <citation type="journal article" date="2005" name="Environ. Microbiol.">
        <title>Genetic and functional properties of uncultivated thermophilic crenarchaeotes from a subsurface gold mine as revealed by analysis of genome fragments.</title>
        <authorList>
            <person name="Nunoura T."/>
            <person name="Hirayama H."/>
            <person name="Takami H."/>
            <person name="Oida H."/>
            <person name="Nishi S."/>
            <person name="Shimamura S."/>
            <person name="Suzuki Y."/>
            <person name="Inagaki F."/>
            <person name="Takai K."/>
            <person name="Nealson K.H."/>
            <person name="Horikoshi K."/>
        </authorList>
    </citation>
    <scope>NUCLEOTIDE SEQUENCE</scope>
</reference>
<dbReference type="AlphaFoldDB" id="H5STH7"/>
<evidence type="ECO:0000259" key="10">
    <source>
        <dbReference type="Pfam" id="PF04095"/>
    </source>
</evidence>
<dbReference type="Pfam" id="PF17767">
    <property type="entry name" value="NAPRTase_N"/>
    <property type="match status" value="1"/>
</dbReference>
<proteinExistence type="inferred from homology"/>
<keyword evidence="13" id="KW-0328">Glycosyltransferase</keyword>
<comment type="pathway">
    <text evidence="1 9">Cofactor biosynthesis; NAD(+) biosynthesis; nicotinate D-ribonucleotide from nicotinate: step 1/1.</text>
</comment>
<dbReference type="EMBL" id="AP011803">
    <property type="protein sequence ID" value="BAL59827.1"/>
    <property type="molecule type" value="Genomic_DNA"/>
</dbReference>
<feature type="domain" description="Nicotinate phosphoribosyltransferase C-terminal" evidence="12">
    <location>
        <begin position="373"/>
        <end position="431"/>
    </location>
</feature>
<dbReference type="PANTHER" id="PTHR11098:SF1">
    <property type="entry name" value="NICOTINATE PHOSPHORIBOSYLTRANSFERASE"/>
    <property type="match status" value="1"/>
</dbReference>
<evidence type="ECO:0000259" key="12">
    <source>
        <dbReference type="Pfam" id="PF17956"/>
    </source>
</evidence>
<evidence type="ECO:0000256" key="8">
    <source>
        <dbReference type="ARBA" id="ARBA00048668"/>
    </source>
</evidence>
<dbReference type="Gene3D" id="3.20.140.10">
    <property type="entry name" value="nicotinate phosphoribosyltransferase"/>
    <property type="match status" value="2"/>
</dbReference>
<gene>
    <name evidence="13" type="ORF">HGMM_OP4C463</name>
</gene>
<comment type="function">
    <text evidence="9">Catalyzes the first step in the biosynthesis of NAD from nicotinic acid, the ATP-dependent synthesis of beta-nicotinate D-ribonucleotide from nicotinate and 5-phospho-D-ribose 1-phosphate.</text>
</comment>
<evidence type="ECO:0000256" key="4">
    <source>
        <dbReference type="ARBA" id="ARBA00022553"/>
    </source>
</evidence>
<keyword evidence="7 9" id="KW-0808">Transferase</keyword>
<comment type="similarity">
    <text evidence="2 9">Belongs to the NAPRTase family.</text>
</comment>
<evidence type="ECO:0000259" key="11">
    <source>
        <dbReference type="Pfam" id="PF17767"/>
    </source>
</evidence>
<dbReference type="InterPro" id="IPR036068">
    <property type="entry name" value="Nicotinate_pribotase-like_C"/>
</dbReference>
<dbReference type="GO" id="GO:0004516">
    <property type="term" value="F:nicotinate phosphoribosyltransferase activity"/>
    <property type="evidence" value="ECO:0007669"/>
    <property type="project" value="UniProtKB-UniRule"/>
</dbReference>
<protein>
    <recommendedName>
        <fullName evidence="3 9">Nicotinate phosphoribosyltransferase</fullName>
        <ecNumber evidence="3 9">6.3.4.21</ecNumber>
    </recommendedName>
</protein>
<dbReference type="GO" id="GO:0034355">
    <property type="term" value="P:NAD+ biosynthetic process via the salvage pathway"/>
    <property type="evidence" value="ECO:0007669"/>
    <property type="project" value="TreeGrafter"/>
</dbReference>
<evidence type="ECO:0000256" key="5">
    <source>
        <dbReference type="ARBA" id="ARBA00022598"/>
    </source>
</evidence>
<feature type="domain" description="Nicotinate/nicotinamide phosphoribosyltransferase" evidence="10">
    <location>
        <begin position="150"/>
        <end position="311"/>
    </location>
</feature>
<feature type="domain" description="Nicotinate phosphoribosyltransferase N-terminal" evidence="11">
    <location>
        <begin position="5"/>
        <end position="127"/>
    </location>
</feature>
<dbReference type="NCBIfam" id="NF009131">
    <property type="entry name" value="PRK12484.1"/>
    <property type="match status" value="1"/>
</dbReference>
<dbReference type="InterPro" id="IPR041525">
    <property type="entry name" value="N/Namide_PRibTrfase"/>
</dbReference>
<sequence length="445" mass="49578">MTLALFTDLYELTMAQAYLEEGLTDQAVFSVFVRRLPPQRNFLIACGLESVLDYLESFRFSDDDLDYLGSLGLFSQRFLEWLKNMRFTGDVYAVPEGTPIFPHEPILEVVAPLPQAQLFETFIMNQIQLQTMLASKAYRVVAAAQGRPVFDFAARRMHGSDAALKGARAFYIAGVAATSNVLAGKLYKIPVVGTMAHSYVQAHTSELEAFRAFARIYPETVLLVDTYDTLAGVRRVLELARELGPAFRVKAIRLDSGDLLTLSQYARRMLDDAGLSSVKIFASGGLDEERIAQLLQAGAPIDGFGVGTYMGVSRDAPDLDIVYKLSEYAGQGRLKLSPDKPIIPGRKQVFRLEENSYAVRDVIARADERLPGRPLLVPVMRGGKRLSESQDLAAIRRHAQEQMQRLPERVRALAPAEPPYPVELSPALQKLYQELSARCERREAL</sequence>
<dbReference type="InterPro" id="IPR040727">
    <property type="entry name" value="NAPRTase_N"/>
</dbReference>
<dbReference type="FunFam" id="3.20.20.70:FF:000076">
    <property type="entry name" value="Nicotinate phosphoribosyltransferase"/>
    <property type="match status" value="1"/>
</dbReference>
<dbReference type="Gene3D" id="3.20.20.70">
    <property type="entry name" value="Aldolase class I"/>
    <property type="match status" value="1"/>
</dbReference>
<dbReference type="PANTHER" id="PTHR11098">
    <property type="entry name" value="NICOTINATE PHOSPHORIBOSYLTRANSFERASE"/>
    <property type="match status" value="1"/>
</dbReference>